<feature type="domain" description="Exonuclease" evidence="4">
    <location>
        <begin position="5"/>
        <end position="163"/>
    </location>
</feature>
<protein>
    <recommendedName>
        <fullName evidence="4">Exonuclease domain-containing protein</fullName>
    </recommendedName>
</protein>
<gene>
    <name evidence="5" type="ORF">ANE_LOCUS3435</name>
</gene>
<dbReference type="EMBL" id="CABITT030000001">
    <property type="protein sequence ID" value="VVA92990.1"/>
    <property type="molecule type" value="Genomic_DNA"/>
</dbReference>
<comment type="caution">
    <text evidence="5">The sequence shown here is derived from an EMBL/GenBank/DDBJ whole genome shotgun (WGS) entry which is preliminary data.</text>
</comment>
<evidence type="ECO:0000259" key="4">
    <source>
        <dbReference type="SMART" id="SM00479"/>
    </source>
</evidence>
<dbReference type="PANTHER" id="PTHR30231">
    <property type="entry name" value="DNA POLYMERASE III SUBUNIT EPSILON"/>
    <property type="match status" value="1"/>
</dbReference>
<dbReference type="SUPFAM" id="SSF53098">
    <property type="entry name" value="Ribonuclease H-like"/>
    <property type="match status" value="1"/>
</dbReference>
<dbReference type="InterPro" id="IPR013520">
    <property type="entry name" value="Ribonucl_H"/>
</dbReference>
<dbReference type="SMART" id="SM00479">
    <property type="entry name" value="EXOIII"/>
    <property type="match status" value="1"/>
</dbReference>
<keyword evidence="6" id="KW-1185">Reference proteome</keyword>
<proteinExistence type="predicted"/>
<reference evidence="5" key="1">
    <citation type="submission" date="2019-07" db="EMBL/GenBank/DDBJ databases">
        <authorList>
            <person name="Dittberner H."/>
        </authorList>
    </citation>
    <scope>NUCLEOTIDE SEQUENCE [LARGE SCALE GENOMIC DNA]</scope>
</reference>
<name>A0A565AV63_9BRAS</name>
<dbReference type="Gene3D" id="3.30.420.10">
    <property type="entry name" value="Ribonuclease H-like superfamily/Ribonuclease H"/>
    <property type="match status" value="1"/>
</dbReference>
<dbReference type="InterPro" id="IPR012337">
    <property type="entry name" value="RNaseH-like_sf"/>
</dbReference>
<dbReference type="OrthoDB" id="10638558at2759"/>
<organism evidence="5 6">
    <name type="scientific">Arabis nemorensis</name>
    <dbReference type="NCBI Taxonomy" id="586526"/>
    <lineage>
        <taxon>Eukaryota</taxon>
        <taxon>Viridiplantae</taxon>
        <taxon>Streptophyta</taxon>
        <taxon>Embryophyta</taxon>
        <taxon>Tracheophyta</taxon>
        <taxon>Spermatophyta</taxon>
        <taxon>Magnoliopsida</taxon>
        <taxon>eudicotyledons</taxon>
        <taxon>Gunneridae</taxon>
        <taxon>Pentapetalae</taxon>
        <taxon>rosids</taxon>
        <taxon>malvids</taxon>
        <taxon>Brassicales</taxon>
        <taxon>Brassicaceae</taxon>
        <taxon>Arabideae</taxon>
        <taxon>Arabis</taxon>
    </lineage>
</organism>
<keyword evidence="3" id="KW-0269">Exonuclease</keyword>
<dbReference type="Pfam" id="PF00929">
    <property type="entry name" value="RNase_T"/>
    <property type="match status" value="1"/>
</dbReference>
<dbReference type="AlphaFoldDB" id="A0A565AV63"/>
<accession>A0A565AV63</accession>
<dbReference type="Proteomes" id="UP000489600">
    <property type="component" value="Unassembled WGS sequence"/>
</dbReference>
<sequence>MSCDNVVFFHLEYAAKSNAIVEFGAIEVSVETMSVMKTYQTLIKPKDSIVSTFDEQNGITRQALKNASKFIDNHKMIYKSLDGKTWIGDNITDIHIPRLMKAFRDIGKTPPRAKSTIDIRDMLKDNVELTRDQDMLREREHRSVANCHANLDVFMRCGAVLELEKILKEKMREPELK</sequence>
<evidence type="ECO:0000256" key="1">
    <source>
        <dbReference type="ARBA" id="ARBA00022722"/>
    </source>
</evidence>
<evidence type="ECO:0000256" key="3">
    <source>
        <dbReference type="ARBA" id="ARBA00022839"/>
    </source>
</evidence>
<keyword evidence="1" id="KW-0540">Nuclease</keyword>
<evidence type="ECO:0000313" key="6">
    <source>
        <dbReference type="Proteomes" id="UP000489600"/>
    </source>
</evidence>
<dbReference type="InterPro" id="IPR036397">
    <property type="entry name" value="RNaseH_sf"/>
</dbReference>
<dbReference type="GO" id="GO:0008408">
    <property type="term" value="F:3'-5' exonuclease activity"/>
    <property type="evidence" value="ECO:0007669"/>
    <property type="project" value="TreeGrafter"/>
</dbReference>
<dbReference type="GO" id="GO:0003676">
    <property type="term" value="F:nucleic acid binding"/>
    <property type="evidence" value="ECO:0007669"/>
    <property type="project" value="InterPro"/>
</dbReference>
<evidence type="ECO:0000313" key="5">
    <source>
        <dbReference type="EMBL" id="VVA92990.1"/>
    </source>
</evidence>
<evidence type="ECO:0000256" key="2">
    <source>
        <dbReference type="ARBA" id="ARBA00022801"/>
    </source>
</evidence>
<dbReference type="PANTHER" id="PTHR30231:SF4">
    <property type="entry name" value="PROTEIN NEN2"/>
    <property type="match status" value="1"/>
</dbReference>
<keyword evidence="2" id="KW-0378">Hydrolase</keyword>